<gene>
    <name evidence="12" type="ORF">BTO11_02395</name>
</gene>
<dbReference type="Pfam" id="PF13444">
    <property type="entry name" value="Acetyltransf_5"/>
    <property type="match status" value="1"/>
</dbReference>
<evidence type="ECO:0000256" key="7">
    <source>
        <dbReference type="ARBA" id="ARBA00039058"/>
    </source>
</evidence>
<reference evidence="12 13" key="1">
    <citation type="submission" date="2016-12" db="EMBL/GenBank/DDBJ databases">
        <title>Diversity of luminous bacteria.</title>
        <authorList>
            <person name="Yoshizawa S."/>
            <person name="Kogure K."/>
        </authorList>
    </citation>
    <scope>NUCLEOTIDE SEQUENCE [LARGE SCALE GENOMIC DNA]</scope>
    <source>
        <strain evidence="12 13">SA4-48</strain>
    </source>
</reference>
<dbReference type="PANTHER" id="PTHR37323">
    <property type="entry name" value="GCN5-RELATED N-ACETYLTRANSFERASE"/>
    <property type="match status" value="1"/>
</dbReference>
<feature type="domain" description="Phospholipid/glycerol acyltransferase" evidence="11">
    <location>
        <begin position="82"/>
        <end position="199"/>
    </location>
</feature>
<dbReference type="RefSeq" id="WP_105051077.1">
    <property type="nucleotide sequence ID" value="NZ_BMYG01000004.1"/>
</dbReference>
<comment type="catalytic activity">
    <reaction evidence="10">
        <text>a (3R)-hydroxyacyl-[ACP] + L-ornithine = a lyso-ornithine lipid + holo-[ACP] + H(+)</text>
        <dbReference type="Rhea" id="RHEA:20633"/>
        <dbReference type="Rhea" id="RHEA-COMP:9685"/>
        <dbReference type="Rhea" id="RHEA-COMP:9945"/>
        <dbReference type="ChEBI" id="CHEBI:15378"/>
        <dbReference type="ChEBI" id="CHEBI:46911"/>
        <dbReference type="ChEBI" id="CHEBI:64479"/>
        <dbReference type="ChEBI" id="CHEBI:78827"/>
        <dbReference type="ChEBI" id="CHEBI:138482"/>
        <dbReference type="EC" id="2.3.2.30"/>
    </reaction>
    <physiologicalReaction direction="left-to-right" evidence="10">
        <dbReference type="Rhea" id="RHEA:20634"/>
    </physiologicalReaction>
</comment>
<dbReference type="SMART" id="SM00563">
    <property type="entry name" value="PlsC"/>
    <property type="match status" value="1"/>
</dbReference>
<dbReference type="InterPro" id="IPR052351">
    <property type="entry name" value="Ornithine_N-alpha-AT"/>
</dbReference>
<keyword evidence="2" id="KW-0444">Lipid biosynthesis</keyword>
<dbReference type="AlphaFoldDB" id="A0A2S7URJ6"/>
<evidence type="ECO:0000313" key="12">
    <source>
        <dbReference type="EMBL" id="PQJ52614.1"/>
    </source>
</evidence>
<evidence type="ECO:0000256" key="5">
    <source>
        <dbReference type="ARBA" id="ARBA00023315"/>
    </source>
</evidence>
<comment type="similarity">
    <text evidence="6">Belongs to the acetyltransferase family. OlsB subfamily.</text>
</comment>
<evidence type="ECO:0000313" key="13">
    <source>
        <dbReference type="Proteomes" id="UP000239007"/>
    </source>
</evidence>
<dbReference type="OrthoDB" id="1113830at2"/>
<keyword evidence="3 12" id="KW-0808">Transferase</keyword>
<evidence type="ECO:0000259" key="11">
    <source>
        <dbReference type="SMART" id="SM00563"/>
    </source>
</evidence>
<proteinExistence type="inferred from homology"/>
<dbReference type="PANTHER" id="PTHR37323:SF1">
    <property type="entry name" value="L-ORNITHINE N(ALPHA)-ACYLTRANSFERASE"/>
    <property type="match status" value="1"/>
</dbReference>
<dbReference type="Gene3D" id="3.40.630.30">
    <property type="match status" value="1"/>
</dbReference>
<dbReference type="InterPro" id="IPR045746">
    <property type="entry name" value="ACT14924-like_Acyltransf_dom"/>
</dbReference>
<evidence type="ECO:0000256" key="8">
    <source>
        <dbReference type="ARBA" id="ARBA00039866"/>
    </source>
</evidence>
<protein>
    <recommendedName>
        <fullName evidence="8">L-ornithine N(alpha)-acyltransferase</fullName>
        <ecNumber evidence="7">2.3.2.30</ecNumber>
    </recommendedName>
</protein>
<evidence type="ECO:0000256" key="3">
    <source>
        <dbReference type="ARBA" id="ARBA00022679"/>
    </source>
</evidence>
<keyword evidence="4" id="KW-0443">Lipid metabolism</keyword>
<dbReference type="InterPro" id="IPR002123">
    <property type="entry name" value="Plipid/glycerol_acylTrfase"/>
</dbReference>
<evidence type="ECO:0000256" key="2">
    <source>
        <dbReference type="ARBA" id="ARBA00022516"/>
    </source>
</evidence>
<dbReference type="InterPro" id="IPR016181">
    <property type="entry name" value="Acyl_CoA_acyltransferase"/>
</dbReference>
<keyword evidence="13" id="KW-1185">Reference proteome</keyword>
<keyword evidence="5" id="KW-0012">Acyltransferase</keyword>
<dbReference type="Pfam" id="PF19576">
    <property type="entry name" value="Acyltransf_2"/>
    <property type="match status" value="1"/>
</dbReference>
<evidence type="ECO:0000256" key="9">
    <source>
        <dbReference type="ARBA" id="ARBA00045724"/>
    </source>
</evidence>
<dbReference type="EMBL" id="MSCH01000003">
    <property type="protein sequence ID" value="PQJ52614.1"/>
    <property type="molecule type" value="Genomic_DNA"/>
</dbReference>
<comment type="caution">
    <text evidence="12">The sequence shown here is derived from an EMBL/GenBank/DDBJ whole genome shotgun (WGS) entry which is preliminary data.</text>
</comment>
<dbReference type="SUPFAM" id="SSF55729">
    <property type="entry name" value="Acyl-CoA N-acyltransferases (Nat)"/>
    <property type="match status" value="1"/>
</dbReference>
<name>A0A2S7URJ6_9GAMM</name>
<dbReference type="SUPFAM" id="SSF69593">
    <property type="entry name" value="Glycerol-3-phosphate (1)-acyltransferase"/>
    <property type="match status" value="1"/>
</dbReference>
<evidence type="ECO:0000256" key="1">
    <source>
        <dbReference type="ARBA" id="ARBA00005189"/>
    </source>
</evidence>
<evidence type="ECO:0000256" key="10">
    <source>
        <dbReference type="ARBA" id="ARBA00047785"/>
    </source>
</evidence>
<comment type="pathway">
    <text evidence="1">Lipid metabolism.</text>
</comment>
<comment type="function">
    <text evidence="9">Catalyzes the first step in the biosynthesis of ornithine lipids, which are phosphorus-free membrane lipids. Catalyzes the 3-hydroxyacyl-acyl carrier protein-dependent acylation of ornithine to form lyso-ornithine lipid (LOL).</text>
</comment>
<evidence type="ECO:0000256" key="4">
    <source>
        <dbReference type="ARBA" id="ARBA00023098"/>
    </source>
</evidence>
<dbReference type="Proteomes" id="UP000239007">
    <property type="component" value="Unassembled WGS sequence"/>
</dbReference>
<dbReference type="CDD" id="cd07986">
    <property type="entry name" value="LPLAT_ACT14924-like"/>
    <property type="match status" value="1"/>
</dbReference>
<organism evidence="12 13">
    <name type="scientific">Psychrosphaera saromensis</name>
    <dbReference type="NCBI Taxonomy" id="716813"/>
    <lineage>
        <taxon>Bacteria</taxon>
        <taxon>Pseudomonadati</taxon>
        <taxon>Pseudomonadota</taxon>
        <taxon>Gammaproteobacteria</taxon>
        <taxon>Alteromonadales</taxon>
        <taxon>Pseudoalteromonadaceae</taxon>
        <taxon>Psychrosphaera</taxon>
    </lineage>
</organism>
<accession>A0A2S7URJ6</accession>
<sequence>MISVESIVAKQLPKIDSSNPLIKSSAVRLLKYLFHESEMKDFAKNYPDLQGIDFVEKVLDYFEFDYLINDREKTNLPYTGSVVAIANHPIGSLDGLALLKLCTDIRTDVKIVANELLWSIKPLRPLLLPVNNMAGNTAKSNMKAIEQHIASGGALLIFPAGEVSRLGVKGVKDGKWKNGFLNFAKQAKAPIVPIHIDGKNSLFFYALSLLAKPLSTLWLIDEMFKQRNQDIRIRIGPAIEYKTYNELKIDRKNLRQLFKKQVYSLAKKKYQTEFKPLVESVAHPENKKILTKELKECELLGQTNDGKRIYCYQHNSDSAIMREIGRLREFTFRKVGEGSGHKRDLDKFDNYYDHIVVWDNEQYELVGAYRMVPIARMRQNTGLNKLYSETLFDLTELNYDVQRYGLELGRSFIQPEYWGKRGLDYLWQGIGAYLRQHPEIKYLVGSVTMSNDLSQDAKACLVRFYQTYFGDKSQSVTASRPFEMAETDGIHFTGDDYENEFKQLKAELKKYNALVPTLYKQYSELCEPGGTVFTAFNVDPDFCDCIDGFMITEISKFKDAKRQRYLEQRA</sequence>
<evidence type="ECO:0000256" key="6">
    <source>
        <dbReference type="ARBA" id="ARBA00038095"/>
    </source>
</evidence>
<dbReference type="EC" id="2.3.2.30" evidence="7"/>
<dbReference type="GO" id="GO:0043810">
    <property type="term" value="F:ornithine-acyl [acyl carrier protein] N-acyltransferase activity"/>
    <property type="evidence" value="ECO:0007669"/>
    <property type="project" value="UniProtKB-EC"/>
</dbReference>
<dbReference type="GO" id="GO:0006629">
    <property type="term" value="P:lipid metabolic process"/>
    <property type="evidence" value="ECO:0007669"/>
    <property type="project" value="UniProtKB-KW"/>
</dbReference>